<keyword evidence="2" id="KW-1185">Reference proteome</keyword>
<name>A0A1S3VQE3_VIGRR</name>
<evidence type="ECO:0000313" key="3">
    <source>
        <dbReference type="RefSeq" id="XP_014520407.1"/>
    </source>
</evidence>
<dbReference type="KEGG" id="vra:106777343"/>
<sequence length="160" mass="18250">MEKLFQIRRTFLKFLTKQPATLVVAFQNPTPSPCRSPARLVSIIPREARRKRRGESFSTKEPTSPKVSCMGQVQGKKKRKARKQKRAQTQAHTQKDSTKPVDSVGELKKIVLWIRKGSDEGQKHKVLEEKRVEAPSLNTMKKFASGRGSLYDFDVTIAER</sequence>
<gene>
    <name evidence="3" type="primary">LOC106777343</name>
</gene>
<reference evidence="2" key="1">
    <citation type="journal article" date="2014" name="Nat. Commun.">
        <title>Genome sequence of mungbean and insights into evolution within Vigna species.</title>
        <authorList>
            <person name="Kang Y.J."/>
            <person name="Kim S.K."/>
            <person name="Kim M.Y."/>
            <person name="Lestari P."/>
            <person name="Kim K.H."/>
            <person name="Ha B.K."/>
            <person name="Jun T.H."/>
            <person name="Hwang W.J."/>
            <person name="Lee T."/>
            <person name="Lee J."/>
            <person name="Shim S."/>
            <person name="Yoon M.Y."/>
            <person name="Jang Y.E."/>
            <person name="Han K.S."/>
            <person name="Taeprayoon P."/>
            <person name="Yoon N."/>
            <person name="Somta P."/>
            <person name="Tanya P."/>
            <person name="Kim K.S."/>
            <person name="Gwag J.G."/>
            <person name="Moon J.K."/>
            <person name="Lee Y.H."/>
            <person name="Park B.S."/>
            <person name="Bombarely A."/>
            <person name="Doyle J.J."/>
            <person name="Jackson S.A."/>
            <person name="Schafleitner R."/>
            <person name="Srinives P."/>
            <person name="Varshney R.K."/>
            <person name="Lee S.H."/>
        </authorList>
    </citation>
    <scope>NUCLEOTIDE SEQUENCE [LARGE SCALE GENOMIC DNA]</scope>
    <source>
        <strain evidence="2">cv. VC1973A</strain>
    </source>
</reference>
<dbReference type="Gramene" id="Vradi11g06740.1">
    <property type="protein sequence ID" value="Vradi11g06740.1"/>
    <property type="gene ID" value="Vradi11g06740"/>
</dbReference>
<dbReference type="AlphaFoldDB" id="A0A1S3VQE3"/>
<dbReference type="InterPro" id="IPR038796">
    <property type="entry name" value="At1g76070-like"/>
</dbReference>
<dbReference type="STRING" id="3916.A0A1S3VQE3"/>
<reference evidence="3" key="2">
    <citation type="submission" date="2025-08" db="UniProtKB">
        <authorList>
            <consortium name="RefSeq"/>
        </authorList>
    </citation>
    <scope>IDENTIFICATION</scope>
    <source>
        <tissue evidence="3">Leaf</tissue>
    </source>
</reference>
<feature type="compositionally biased region" description="Polar residues" evidence="1">
    <location>
        <begin position="56"/>
        <end position="66"/>
    </location>
</feature>
<evidence type="ECO:0000313" key="2">
    <source>
        <dbReference type="Proteomes" id="UP000087766"/>
    </source>
</evidence>
<dbReference type="RefSeq" id="XP_014520407.1">
    <property type="nucleotide sequence ID" value="XM_014664921.2"/>
</dbReference>
<evidence type="ECO:0000256" key="1">
    <source>
        <dbReference type="SAM" id="MobiDB-lite"/>
    </source>
</evidence>
<proteinExistence type="predicted"/>
<feature type="compositionally biased region" description="Basic residues" evidence="1">
    <location>
        <begin position="75"/>
        <end position="86"/>
    </location>
</feature>
<dbReference type="OrthoDB" id="1926132at2759"/>
<dbReference type="PANTHER" id="PTHR34779:SF7">
    <property type="entry name" value="DUF3741 DOMAIN-CONTAINING PROTEIN"/>
    <property type="match status" value="1"/>
</dbReference>
<dbReference type="Proteomes" id="UP000087766">
    <property type="component" value="Chromosome 11"/>
</dbReference>
<organism evidence="2 3">
    <name type="scientific">Vigna radiata var. radiata</name>
    <name type="common">Mung bean</name>
    <name type="synonym">Phaseolus aureus</name>
    <dbReference type="NCBI Taxonomy" id="3916"/>
    <lineage>
        <taxon>Eukaryota</taxon>
        <taxon>Viridiplantae</taxon>
        <taxon>Streptophyta</taxon>
        <taxon>Embryophyta</taxon>
        <taxon>Tracheophyta</taxon>
        <taxon>Spermatophyta</taxon>
        <taxon>Magnoliopsida</taxon>
        <taxon>eudicotyledons</taxon>
        <taxon>Gunneridae</taxon>
        <taxon>Pentapetalae</taxon>
        <taxon>rosids</taxon>
        <taxon>fabids</taxon>
        <taxon>Fabales</taxon>
        <taxon>Fabaceae</taxon>
        <taxon>Papilionoideae</taxon>
        <taxon>50 kb inversion clade</taxon>
        <taxon>NPAAA clade</taxon>
        <taxon>indigoferoid/millettioid clade</taxon>
        <taxon>Phaseoleae</taxon>
        <taxon>Vigna</taxon>
    </lineage>
</organism>
<accession>A0A1S3VQE3</accession>
<feature type="region of interest" description="Disordered" evidence="1">
    <location>
        <begin position="46"/>
        <end position="102"/>
    </location>
</feature>
<feature type="compositionally biased region" description="Basic and acidic residues" evidence="1">
    <location>
        <begin position="93"/>
        <end position="102"/>
    </location>
</feature>
<protein>
    <submittedName>
        <fullName evidence="3">Uncharacterized protein At1g76070</fullName>
    </submittedName>
</protein>
<dbReference type="GeneID" id="106777343"/>
<dbReference type="PANTHER" id="PTHR34779">
    <property type="entry name" value="OS09G0542900 PROTEIN"/>
    <property type="match status" value="1"/>
</dbReference>